<dbReference type="InterPro" id="IPR036116">
    <property type="entry name" value="FN3_sf"/>
</dbReference>
<dbReference type="Proteomes" id="UP001159641">
    <property type="component" value="Unassembled WGS sequence"/>
</dbReference>
<evidence type="ECO:0000313" key="13">
    <source>
        <dbReference type="Proteomes" id="UP001159641"/>
    </source>
</evidence>
<comment type="similarity">
    <text evidence="2">Belongs to the type I cytokine receptor family. Type 2 subfamily.</text>
</comment>
<keyword evidence="4" id="KW-0732">Signal</keyword>
<evidence type="ECO:0000256" key="7">
    <source>
        <dbReference type="ARBA" id="ARBA00023136"/>
    </source>
</evidence>
<feature type="domain" description="Fibronectin type-III" evidence="11">
    <location>
        <begin position="110"/>
        <end position="209"/>
    </location>
</feature>
<name>A0AB34HJ06_ESCRO</name>
<proteinExistence type="inferred from homology"/>
<evidence type="ECO:0000256" key="3">
    <source>
        <dbReference type="ARBA" id="ARBA00022692"/>
    </source>
</evidence>
<dbReference type="Pfam" id="PF00041">
    <property type="entry name" value="fn3"/>
    <property type="match status" value="2"/>
</dbReference>
<feature type="region of interest" description="Disordered" evidence="10">
    <location>
        <begin position="308"/>
        <end position="340"/>
    </location>
</feature>
<dbReference type="PANTHER" id="PTHR48423:SF1">
    <property type="entry name" value="INTERLEUKIN-27 RECEPTOR SUBUNIT ALPHA"/>
    <property type="match status" value="1"/>
</dbReference>
<evidence type="ECO:0000256" key="5">
    <source>
        <dbReference type="ARBA" id="ARBA00022737"/>
    </source>
</evidence>
<sequence length="450" mass="49733">MHIIFTRAGLLAPQQVSANSEGVDNLVVTWTPPGKAAAAVQEYVVEWRELHPGASTQPPLGWLRSPPYNLSALISENIKPYICYEIHVHALSGDQGGCNSIRGNSKHKAPLSGPHINAISEEKGSILISWNEIPAQEQMGCILHYRIYWKERDSDSQPQLCEIPYRVSPNSHPIDSLRPRVTYILWMTALTAAGESPQGNEREFCLQGKANWSTYVAPSICMGVIMVGVLSVRCFRQKVFVLLLALRPQWCSKEIPDPANSTWAKKYPIVEEKTQLALDRLLTDWPTPEEPEPLVINKVLHQVNPAFRRPHHPNWPEKGQGVQGHYTSEEDTGYSASSPPTPRALTAEMGQGVDLYKVLGSKGPDSTPGNPASPSTVLPVDYLPAHEGYLPSNIDYLPSHEAPITDPREELPQHISLSIFPSSSLHPLTFSCGEKLTLDQLKMGCGSLML</sequence>
<dbReference type="PANTHER" id="PTHR48423">
    <property type="entry name" value="INTERLEUKIN-27 RECEPTOR SUBUNIT ALPHA"/>
    <property type="match status" value="1"/>
</dbReference>
<organism evidence="12 13">
    <name type="scientific">Eschrichtius robustus</name>
    <name type="common">California gray whale</name>
    <name type="synonym">Eschrichtius gibbosus</name>
    <dbReference type="NCBI Taxonomy" id="9764"/>
    <lineage>
        <taxon>Eukaryota</taxon>
        <taxon>Metazoa</taxon>
        <taxon>Chordata</taxon>
        <taxon>Craniata</taxon>
        <taxon>Vertebrata</taxon>
        <taxon>Euteleostomi</taxon>
        <taxon>Mammalia</taxon>
        <taxon>Eutheria</taxon>
        <taxon>Laurasiatheria</taxon>
        <taxon>Artiodactyla</taxon>
        <taxon>Whippomorpha</taxon>
        <taxon>Cetacea</taxon>
        <taxon>Mysticeti</taxon>
        <taxon>Eschrichtiidae</taxon>
        <taxon>Eschrichtius</taxon>
    </lineage>
</organism>
<feature type="domain" description="Fibronectin type-III" evidence="11">
    <location>
        <begin position="12"/>
        <end position="108"/>
    </location>
</feature>
<keyword evidence="9" id="KW-0325">Glycoprotein</keyword>
<comment type="caution">
    <text evidence="12">The sequence shown here is derived from an EMBL/GenBank/DDBJ whole genome shotgun (WGS) entry which is preliminary data.</text>
</comment>
<dbReference type="FunFam" id="2.60.40.10:FF:001068">
    <property type="entry name" value="interleukin-12 receptor subunit beta-2 isoform X1"/>
    <property type="match status" value="1"/>
</dbReference>
<keyword evidence="13" id="KW-1185">Reference proteome</keyword>
<dbReference type="InterPro" id="IPR052672">
    <property type="entry name" value="Type1_Cytokine_Rcpt_Type2"/>
</dbReference>
<keyword evidence="6" id="KW-1133">Transmembrane helix</keyword>
<dbReference type="InterPro" id="IPR003961">
    <property type="entry name" value="FN3_dom"/>
</dbReference>
<accession>A0AB34HJ06</accession>
<reference evidence="12 13" key="1">
    <citation type="submission" date="2022-11" db="EMBL/GenBank/DDBJ databases">
        <title>Whole genome sequence of Eschrichtius robustus ER-17-0199.</title>
        <authorList>
            <person name="Bruniche-Olsen A."/>
            <person name="Black A.N."/>
            <person name="Fields C.J."/>
            <person name="Walden K."/>
            <person name="Dewoody J.A."/>
        </authorList>
    </citation>
    <scope>NUCLEOTIDE SEQUENCE [LARGE SCALE GENOMIC DNA]</scope>
    <source>
        <strain evidence="12">ER-17-0199</strain>
        <tissue evidence="12">Blubber</tissue>
    </source>
</reference>
<keyword evidence="7" id="KW-0472">Membrane</keyword>
<keyword evidence="5" id="KW-0677">Repeat</keyword>
<evidence type="ECO:0000256" key="10">
    <source>
        <dbReference type="SAM" id="MobiDB-lite"/>
    </source>
</evidence>
<dbReference type="FunFam" id="2.60.40.10:FF:001079">
    <property type="entry name" value="Interleukin 12 receptor subunit beta 2"/>
    <property type="match status" value="1"/>
</dbReference>
<dbReference type="SMART" id="SM00060">
    <property type="entry name" value="FN3"/>
    <property type="match status" value="2"/>
</dbReference>
<dbReference type="InterPro" id="IPR013783">
    <property type="entry name" value="Ig-like_fold"/>
</dbReference>
<evidence type="ECO:0000256" key="9">
    <source>
        <dbReference type="ARBA" id="ARBA00023180"/>
    </source>
</evidence>
<dbReference type="GO" id="GO:0005886">
    <property type="term" value="C:plasma membrane"/>
    <property type="evidence" value="ECO:0007669"/>
    <property type="project" value="UniProtKB-ARBA"/>
</dbReference>
<dbReference type="PROSITE" id="PS50853">
    <property type="entry name" value="FN3"/>
    <property type="match status" value="2"/>
</dbReference>
<gene>
    <name evidence="12" type="ORF">J1605_020751</name>
</gene>
<evidence type="ECO:0000256" key="1">
    <source>
        <dbReference type="ARBA" id="ARBA00004479"/>
    </source>
</evidence>
<evidence type="ECO:0000256" key="4">
    <source>
        <dbReference type="ARBA" id="ARBA00022729"/>
    </source>
</evidence>
<evidence type="ECO:0000313" key="12">
    <source>
        <dbReference type="EMBL" id="KAJ8791188.1"/>
    </source>
</evidence>
<evidence type="ECO:0000256" key="6">
    <source>
        <dbReference type="ARBA" id="ARBA00022989"/>
    </source>
</evidence>
<comment type="subcellular location">
    <subcellularLocation>
        <location evidence="1">Membrane</location>
        <topology evidence="1">Single-pass type I membrane protein</topology>
    </subcellularLocation>
</comment>
<evidence type="ECO:0000256" key="2">
    <source>
        <dbReference type="ARBA" id="ARBA00008921"/>
    </source>
</evidence>
<dbReference type="EMBL" id="JAIQCJ010001308">
    <property type="protein sequence ID" value="KAJ8791188.1"/>
    <property type="molecule type" value="Genomic_DNA"/>
</dbReference>
<dbReference type="CDD" id="cd00063">
    <property type="entry name" value="FN3"/>
    <property type="match status" value="2"/>
</dbReference>
<keyword evidence="3" id="KW-0812">Transmembrane</keyword>
<evidence type="ECO:0000256" key="8">
    <source>
        <dbReference type="ARBA" id="ARBA00023170"/>
    </source>
</evidence>
<dbReference type="SUPFAM" id="SSF49265">
    <property type="entry name" value="Fibronectin type III"/>
    <property type="match status" value="1"/>
</dbReference>
<protein>
    <recommendedName>
        <fullName evidence="11">Fibronectin type-III domain-containing protein</fullName>
    </recommendedName>
</protein>
<dbReference type="AlphaFoldDB" id="A0AB34HJ06"/>
<evidence type="ECO:0000259" key="11">
    <source>
        <dbReference type="PROSITE" id="PS50853"/>
    </source>
</evidence>
<keyword evidence="8" id="KW-0675">Receptor</keyword>
<dbReference type="Gene3D" id="2.60.40.10">
    <property type="entry name" value="Immunoglobulins"/>
    <property type="match status" value="2"/>
</dbReference>